<evidence type="ECO:0000256" key="9">
    <source>
        <dbReference type="ARBA" id="ARBA00022741"/>
    </source>
</evidence>
<dbReference type="EC" id="2.7.11.1" evidence="4"/>
<feature type="compositionally biased region" description="Basic and acidic residues" evidence="18">
    <location>
        <begin position="570"/>
        <end position="593"/>
    </location>
</feature>
<feature type="compositionally biased region" description="Polar residues" evidence="18">
    <location>
        <begin position="144"/>
        <end position="177"/>
    </location>
</feature>
<dbReference type="GO" id="GO:0000011">
    <property type="term" value="P:vacuole inheritance"/>
    <property type="evidence" value="ECO:0007669"/>
    <property type="project" value="EnsemblFungi"/>
</dbReference>
<dbReference type="GO" id="GO:2000910">
    <property type="term" value="P:negative regulation of sterol import"/>
    <property type="evidence" value="ECO:0007669"/>
    <property type="project" value="EnsemblFungi"/>
</dbReference>
<dbReference type="GO" id="GO:0007232">
    <property type="term" value="P:osmosensory signaling pathway via Sho1 osmosensor"/>
    <property type="evidence" value="ECO:0007669"/>
    <property type="project" value="EnsemblFungi"/>
</dbReference>
<gene>
    <name evidence="21" type="ORF">ZYGR_0E00490</name>
</gene>
<dbReference type="Pfam" id="PF00069">
    <property type="entry name" value="Pkinase"/>
    <property type="match status" value="1"/>
</dbReference>
<feature type="compositionally biased region" description="Polar residues" evidence="18">
    <location>
        <begin position="520"/>
        <end position="539"/>
    </location>
</feature>
<dbReference type="OrthoDB" id="248923at2759"/>
<dbReference type="Proteomes" id="UP000187013">
    <property type="component" value="Unassembled WGS sequence"/>
</dbReference>
<feature type="compositionally biased region" description="Low complexity" evidence="18">
    <location>
        <begin position="268"/>
        <end position="277"/>
    </location>
</feature>
<dbReference type="GO" id="GO:0106310">
    <property type="term" value="F:protein serine kinase activity"/>
    <property type="evidence" value="ECO:0007669"/>
    <property type="project" value="RHEA"/>
</dbReference>
<dbReference type="GO" id="GO:0000131">
    <property type="term" value="C:incipient cellular bud site"/>
    <property type="evidence" value="ECO:0007669"/>
    <property type="project" value="EnsemblFungi"/>
</dbReference>
<comment type="subcellular location">
    <subcellularLocation>
        <location evidence="2">Cytoplasm</location>
    </subcellularLocation>
    <subcellularLocation>
        <location evidence="1">Nucleus</location>
    </subcellularLocation>
</comment>
<dbReference type="GO" id="GO:0043332">
    <property type="term" value="C:mating projection tip"/>
    <property type="evidence" value="ECO:0007669"/>
    <property type="project" value="EnsemblFungi"/>
</dbReference>
<dbReference type="InterPro" id="IPR000719">
    <property type="entry name" value="Prot_kinase_dom"/>
</dbReference>
<evidence type="ECO:0000256" key="8">
    <source>
        <dbReference type="ARBA" id="ARBA00022679"/>
    </source>
</evidence>
<keyword evidence="10" id="KW-0418">Kinase</keyword>
<accession>A0A1Q2ZUP1</accession>
<evidence type="ECO:0000256" key="7">
    <source>
        <dbReference type="ARBA" id="ARBA00022527"/>
    </source>
</evidence>
<proteinExistence type="inferred from homology"/>
<evidence type="ECO:0000256" key="11">
    <source>
        <dbReference type="ARBA" id="ARBA00022840"/>
    </source>
</evidence>
<feature type="region of interest" description="Disordered" evidence="18">
    <location>
        <begin position="930"/>
        <end position="963"/>
    </location>
</feature>
<dbReference type="InterPro" id="IPR008271">
    <property type="entry name" value="Ser/Thr_kinase_AS"/>
</dbReference>
<feature type="compositionally biased region" description="Low complexity" evidence="18">
    <location>
        <begin position="410"/>
        <end position="421"/>
    </location>
</feature>
<feature type="binding site" evidence="17">
    <location>
        <position position="684"/>
    </location>
    <ligand>
        <name>ATP</name>
        <dbReference type="ChEBI" id="CHEBI:30616"/>
    </ligand>
</feature>
<feature type="compositionally biased region" description="Low complexity" evidence="18">
    <location>
        <begin position="181"/>
        <end position="218"/>
    </location>
</feature>
<dbReference type="GO" id="GO:0001403">
    <property type="term" value="P:invasive growth in response to glucose limitation"/>
    <property type="evidence" value="ECO:0007669"/>
    <property type="project" value="EnsemblFungi"/>
</dbReference>
<dbReference type="CDD" id="cd06614">
    <property type="entry name" value="STKc_PAK"/>
    <property type="match status" value="1"/>
</dbReference>
<dbReference type="eggNOG" id="KOG0578">
    <property type="taxonomic scope" value="Eukaryota"/>
</dbReference>
<feature type="domain" description="CRIB" evidence="20">
    <location>
        <begin position="327"/>
        <end position="340"/>
    </location>
</feature>
<comment type="caution">
    <text evidence="21">The sequence shown here is derived from an EMBL/GenBank/DDBJ whole genome shotgun (WGS) entry which is preliminary data.</text>
</comment>
<comment type="catalytic activity">
    <reaction evidence="14">
        <text>L-seryl-[protein] + ATP = O-phospho-L-seryl-[protein] + ADP + H(+)</text>
        <dbReference type="Rhea" id="RHEA:17989"/>
        <dbReference type="Rhea" id="RHEA-COMP:9863"/>
        <dbReference type="Rhea" id="RHEA-COMP:11604"/>
        <dbReference type="ChEBI" id="CHEBI:15378"/>
        <dbReference type="ChEBI" id="CHEBI:29999"/>
        <dbReference type="ChEBI" id="CHEBI:30616"/>
        <dbReference type="ChEBI" id="CHEBI:83421"/>
        <dbReference type="ChEBI" id="CHEBI:456216"/>
        <dbReference type="EC" id="2.7.11.1"/>
    </reaction>
</comment>
<organism evidence="21 22">
    <name type="scientific">Zygosaccharomyces rouxii</name>
    <dbReference type="NCBI Taxonomy" id="4956"/>
    <lineage>
        <taxon>Eukaryota</taxon>
        <taxon>Fungi</taxon>
        <taxon>Dikarya</taxon>
        <taxon>Ascomycota</taxon>
        <taxon>Saccharomycotina</taxon>
        <taxon>Saccharomycetes</taxon>
        <taxon>Saccharomycetales</taxon>
        <taxon>Saccharomycetaceae</taxon>
        <taxon>Zygosaccharomyces</taxon>
    </lineage>
</organism>
<dbReference type="GO" id="GO:0070301">
    <property type="term" value="P:cellular response to hydrogen peroxide"/>
    <property type="evidence" value="ECO:0007669"/>
    <property type="project" value="EnsemblFungi"/>
</dbReference>
<dbReference type="PROSITE" id="PS00107">
    <property type="entry name" value="PROTEIN_KINASE_ATP"/>
    <property type="match status" value="1"/>
</dbReference>
<dbReference type="CDD" id="cd01093">
    <property type="entry name" value="CRIB_PAK_like"/>
    <property type="match status" value="1"/>
</dbReference>
<reference evidence="21 22" key="1">
    <citation type="submission" date="2016-08" db="EMBL/GenBank/DDBJ databases">
        <title>Draft genome sequence of allopolyploid Zygosaccharomyces rouxii.</title>
        <authorList>
            <person name="Watanabe J."/>
            <person name="Uehara K."/>
            <person name="Mogi Y."/>
            <person name="Tsukioka Y."/>
        </authorList>
    </citation>
    <scope>NUCLEOTIDE SEQUENCE [LARGE SCALE GENOMIC DNA]</scope>
    <source>
        <strain evidence="21 22">NBRC 110957</strain>
    </source>
</reference>
<dbReference type="Gene3D" id="1.10.510.10">
    <property type="entry name" value="Transferase(Phosphotransferase) domain 1"/>
    <property type="match status" value="1"/>
</dbReference>
<dbReference type="InterPro" id="IPR036936">
    <property type="entry name" value="CRIB_dom_sf"/>
</dbReference>
<evidence type="ECO:0000256" key="1">
    <source>
        <dbReference type="ARBA" id="ARBA00004123"/>
    </source>
</evidence>
<dbReference type="InterPro" id="IPR011009">
    <property type="entry name" value="Kinase-like_dom_sf"/>
</dbReference>
<dbReference type="PROSITE" id="PS50011">
    <property type="entry name" value="PROTEIN_KINASE_DOM"/>
    <property type="match status" value="1"/>
</dbReference>
<dbReference type="PANTHER" id="PTHR45832">
    <property type="entry name" value="SERINE/THREONINE-PROTEIN KINASE SAMKA-RELATED-RELATED"/>
    <property type="match status" value="1"/>
</dbReference>
<evidence type="ECO:0000256" key="2">
    <source>
        <dbReference type="ARBA" id="ARBA00004496"/>
    </source>
</evidence>
<dbReference type="InterPro" id="IPR017441">
    <property type="entry name" value="Protein_kinase_ATP_BS"/>
</dbReference>
<dbReference type="FunFam" id="1.10.510.10:FF:000011">
    <property type="entry name" value="Non-specific serine/threonine protein kinase"/>
    <property type="match status" value="1"/>
</dbReference>
<dbReference type="GO" id="GO:0007124">
    <property type="term" value="P:pseudohyphal growth"/>
    <property type="evidence" value="ECO:0007669"/>
    <property type="project" value="EnsemblFungi"/>
</dbReference>
<dbReference type="SMART" id="SM00285">
    <property type="entry name" value="PBD"/>
    <property type="match status" value="1"/>
</dbReference>
<dbReference type="GO" id="GO:0008349">
    <property type="term" value="F:MAP kinase kinase kinase kinase activity"/>
    <property type="evidence" value="ECO:0007669"/>
    <property type="project" value="EnsemblFungi"/>
</dbReference>
<feature type="compositionally biased region" description="Basic and acidic residues" evidence="18">
    <location>
        <begin position="60"/>
        <end position="77"/>
    </location>
</feature>
<keyword evidence="9 17" id="KW-0547">Nucleotide-binding</keyword>
<dbReference type="SUPFAM" id="SSF56112">
    <property type="entry name" value="Protein kinase-like (PK-like)"/>
    <property type="match status" value="1"/>
</dbReference>
<evidence type="ECO:0000313" key="21">
    <source>
        <dbReference type="EMBL" id="GAV47038.1"/>
    </source>
</evidence>
<evidence type="ECO:0000256" key="5">
    <source>
        <dbReference type="ARBA" id="ARBA00022490"/>
    </source>
</evidence>
<evidence type="ECO:0000313" key="22">
    <source>
        <dbReference type="Proteomes" id="UP000187013"/>
    </source>
</evidence>
<evidence type="ECO:0000256" key="17">
    <source>
        <dbReference type="PROSITE-ProRule" id="PRU10141"/>
    </source>
</evidence>
<evidence type="ECO:0000256" key="12">
    <source>
        <dbReference type="ARBA" id="ARBA00023242"/>
    </source>
</evidence>
<feature type="compositionally biased region" description="Basic and acidic residues" evidence="18">
    <location>
        <begin position="624"/>
        <end position="633"/>
    </location>
</feature>
<feature type="compositionally biased region" description="Low complexity" evidence="18">
    <location>
        <begin position="239"/>
        <end position="258"/>
    </location>
</feature>
<evidence type="ECO:0000256" key="13">
    <source>
        <dbReference type="ARBA" id="ARBA00047899"/>
    </source>
</evidence>
<comment type="similarity">
    <text evidence="3">Belongs to the protein kinase superfamily. STE Ser/Thr protein kinase family. STE20 subfamily.</text>
</comment>
<feature type="compositionally biased region" description="Acidic residues" evidence="18">
    <location>
        <begin position="935"/>
        <end position="957"/>
    </location>
</feature>
<dbReference type="FunFam" id="3.30.200.20:FF:000385">
    <property type="entry name" value="Non-specific serine/threonine protein kinase"/>
    <property type="match status" value="1"/>
</dbReference>
<dbReference type="PANTHER" id="PTHR45832:SF22">
    <property type="entry name" value="SERINE_THREONINE-PROTEIN KINASE SAMKA-RELATED"/>
    <property type="match status" value="1"/>
</dbReference>
<dbReference type="OMA" id="YNAKHVH"/>
<dbReference type="GO" id="GO:0044025">
    <property type="term" value="F:histone H2BS14 kinase activity"/>
    <property type="evidence" value="ECO:0007669"/>
    <property type="project" value="EnsemblFungi"/>
</dbReference>
<dbReference type="InterPro" id="IPR033923">
    <property type="entry name" value="PAK_BD"/>
</dbReference>
<dbReference type="GO" id="GO:0010629">
    <property type="term" value="P:negative regulation of gene expression"/>
    <property type="evidence" value="ECO:0007669"/>
    <property type="project" value="EnsemblFungi"/>
</dbReference>
<dbReference type="Gene3D" id="3.90.810.10">
    <property type="entry name" value="CRIB domain"/>
    <property type="match status" value="1"/>
</dbReference>
<dbReference type="GO" id="GO:0043065">
    <property type="term" value="P:positive regulation of apoptotic process"/>
    <property type="evidence" value="ECO:0007669"/>
    <property type="project" value="EnsemblFungi"/>
</dbReference>
<comment type="catalytic activity">
    <reaction evidence="13">
        <text>L-threonyl-[protein] + ATP = O-phospho-L-threonyl-[protein] + ADP + H(+)</text>
        <dbReference type="Rhea" id="RHEA:46608"/>
        <dbReference type="Rhea" id="RHEA-COMP:11060"/>
        <dbReference type="Rhea" id="RHEA-COMP:11605"/>
        <dbReference type="ChEBI" id="CHEBI:15378"/>
        <dbReference type="ChEBI" id="CHEBI:30013"/>
        <dbReference type="ChEBI" id="CHEBI:30616"/>
        <dbReference type="ChEBI" id="CHEBI:61977"/>
        <dbReference type="ChEBI" id="CHEBI:456216"/>
        <dbReference type="EC" id="2.7.11.1"/>
    </reaction>
</comment>
<evidence type="ECO:0000256" key="18">
    <source>
        <dbReference type="SAM" id="MobiDB-lite"/>
    </source>
</evidence>
<dbReference type="GO" id="GO:0035376">
    <property type="term" value="P:sterol import"/>
    <property type="evidence" value="ECO:0007669"/>
    <property type="project" value="EnsemblFungi"/>
</dbReference>
<evidence type="ECO:0000256" key="3">
    <source>
        <dbReference type="ARBA" id="ARBA00008874"/>
    </source>
</evidence>
<feature type="region of interest" description="Disordered" evidence="18">
    <location>
        <begin position="234"/>
        <end position="299"/>
    </location>
</feature>
<sequence length="963" mass="105293">MEHSNTTGVKDSLDLDNTNLKEDVESFDLPRVQGTLNVNALQESENIDASDAGNSPRLRNISEYRSMDPGRSHEPAMEHSTSLDDPIQFTRVSSSSVLSGLSSSEGEKEVPSEEPQEVERNEQRHDPSDDTTKGSITLDKSGFADNTNSTIHASESEPQFNGYSRNLNQSNESSYLDSSVERGNSSSKSGSVGTQGSSSGIPNNQNNNSFTSNNNNSNRQIMTPPIAAHHATVPLPVRGSSPVNISKSSSFSPFGASKKLSTNSNVMSPRSQSASSSTQKLEQSKKKNNGSGSSRMKGVFTSFVNNMKRTSGGEKNKQQPGTSVVKISTPYNAKHLHHVGIDSRTGEYTGLPTEWEKLLTSSGISKREQEQNIQAVVDIVKFYQDVTESSGEDKTFKTFNVTNPSPLEASSPTFKTPSTSSVNRFKSNNLPQDSTTPERGVQTPQLQQYQSFSSPQNGVSRNSPAHVYSPEKINQLPTPAPPLANGISMGNESDPNAGGIGGSHQKFIPTRPAPKPPTAGKTSVSPVLEPSRSNSSPQVPQIPHSQSSTSLPSRKPSSKREDQPLPPLPQHKEEENVDKLDKMEDRTDQKDGKTAPSPSTPTARHNKSKTPSREVSKKNNVALAEKKREERERRTKQLYAQLGEICAEGDPSKLYLNLTKIGQGASGGVYTAYELGTNASVAIKQMNLEKQPKKELIINEIMVMKGSKHRNIVNFIDSYLLKGDLWVVMEYMEGGSLTDVVTHCILTEGQIGAVCRETLAGLQFLHSKGVIHRDIKSDNILLSMTGEIKLTDFGFCAQINEINLKRTTMVGTPYWMAPEVVSRKEYGPKVDIWSLGIMIIEMIEGEPPYLNETPLRALYLIATNGTPKLKEPDNLGEELQNFLDWCLTVEPDQRASSSQLLKDPFVTQVAEENSSLAPLVKLARMKKIAEKMEHDDDDDDDDDEDDGGGEEGVEEQEVTTAQG</sequence>
<keyword evidence="11 17" id="KW-0067">ATP-binding</keyword>
<dbReference type="GO" id="GO:0005737">
    <property type="term" value="C:cytoplasm"/>
    <property type="evidence" value="ECO:0007669"/>
    <property type="project" value="UniProtKB-SubCell"/>
</dbReference>
<evidence type="ECO:0000256" key="4">
    <source>
        <dbReference type="ARBA" id="ARBA00012513"/>
    </source>
</evidence>
<dbReference type="GO" id="GO:0005524">
    <property type="term" value="F:ATP binding"/>
    <property type="evidence" value="ECO:0007669"/>
    <property type="project" value="UniProtKB-UniRule"/>
</dbReference>
<dbReference type="GO" id="GO:0007096">
    <property type="term" value="P:regulation of exit from mitosis"/>
    <property type="evidence" value="ECO:0007669"/>
    <property type="project" value="EnsemblFungi"/>
</dbReference>
<evidence type="ECO:0000256" key="10">
    <source>
        <dbReference type="ARBA" id="ARBA00022777"/>
    </source>
</evidence>
<dbReference type="SMART" id="SM00220">
    <property type="entry name" value="S_TKc"/>
    <property type="match status" value="1"/>
</dbReference>
<keyword evidence="6" id="KW-0589">Pheromone response</keyword>
<evidence type="ECO:0000256" key="6">
    <source>
        <dbReference type="ARBA" id="ARBA00022507"/>
    </source>
</evidence>
<dbReference type="PROSITE" id="PS00108">
    <property type="entry name" value="PROTEIN_KINASE_ST"/>
    <property type="match status" value="1"/>
</dbReference>
<feature type="domain" description="Protein kinase" evidence="19">
    <location>
        <begin position="655"/>
        <end position="906"/>
    </location>
</feature>
<feature type="compositionally biased region" description="Polar residues" evidence="18">
    <location>
        <begin position="422"/>
        <end position="463"/>
    </location>
</feature>
<evidence type="ECO:0000259" key="19">
    <source>
        <dbReference type="PROSITE" id="PS50011"/>
    </source>
</evidence>
<dbReference type="GO" id="GO:0000750">
    <property type="term" value="P:pheromone-dependent signal transduction involved in conjugation with cellular fusion"/>
    <property type="evidence" value="ECO:0007669"/>
    <property type="project" value="EnsemblFungi"/>
</dbReference>
<keyword evidence="5" id="KW-0963">Cytoplasm</keyword>
<evidence type="ECO:0000256" key="14">
    <source>
        <dbReference type="ARBA" id="ARBA00048679"/>
    </source>
</evidence>
<protein>
    <recommendedName>
        <fullName evidence="15">Serine/threonine-protein kinase STE20</fullName>
        <ecNumber evidence="4">2.7.11.1</ecNumber>
    </recommendedName>
    <alternativeName>
        <fullName evidence="16">Serine/threonine-protein kinase ste20</fullName>
    </alternativeName>
</protein>
<feature type="region of interest" description="Disordered" evidence="18">
    <location>
        <begin position="395"/>
        <end position="633"/>
    </location>
</feature>
<dbReference type="EMBL" id="BDGX01000005">
    <property type="protein sequence ID" value="GAV47038.1"/>
    <property type="molecule type" value="Genomic_DNA"/>
</dbReference>
<dbReference type="GO" id="GO:0007118">
    <property type="term" value="P:budding cell apical bud growth"/>
    <property type="evidence" value="ECO:0007669"/>
    <property type="project" value="EnsemblFungi"/>
</dbReference>
<evidence type="ECO:0000256" key="15">
    <source>
        <dbReference type="ARBA" id="ARBA00070332"/>
    </source>
</evidence>
<name>A0A1Q2ZUP1_ZYGRO</name>
<feature type="compositionally biased region" description="Low complexity" evidence="18">
    <location>
        <begin position="545"/>
        <end position="555"/>
    </location>
</feature>
<dbReference type="GO" id="GO:0005634">
    <property type="term" value="C:nucleus"/>
    <property type="evidence" value="ECO:0007669"/>
    <property type="project" value="UniProtKB-SubCell"/>
</dbReference>
<evidence type="ECO:0000259" key="20">
    <source>
        <dbReference type="PROSITE" id="PS50108"/>
    </source>
</evidence>
<feature type="region of interest" description="Disordered" evidence="18">
    <location>
        <begin position="40"/>
        <end position="221"/>
    </location>
</feature>
<dbReference type="GO" id="GO:0034063">
    <property type="term" value="P:stress granule assembly"/>
    <property type="evidence" value="ECO:0007669"/>
    <property type="project" value="EnsemblFungi"/>
</dbReference>
<keyword evidence="7" id="KW-0723">Serine/threonine-protein kinase</keyword>
<dbReference type="AlphaFoldDB" id="A0A1Q2ZUP1"/>
<feature type="compositionally biased region" description="Basic and acidic residues" evidence="18">
    <location>
        <begin position="105"/>
        <end position="132"/>
    </location>
</feature>
<dbReference type="Pfam" id="PF00786">
    <property type="entry name" value="PBD"/>
    <property type="match status" value="1"/>
</dbReference>
<dbReference type="FunFam" id="3.90.810.10:FF:000007">
    <property type="entry name" value="Non-specific serine/threonine protein kinase"/>
    <property type="match status" value="1"/>
</dbReference>
<dbReference type="GO" id="GO:0007121">
    <property type="term" value="P:bipolar cellular bud site selection"/>
    <property type="evidence" value="ECO:0007669"/>
    <property type="project" value="EnsemblFungi"/>
</dbReference>
<keyword evidence="8" id="KW-0808">Transferase</keyword>
<dbReference type="PROSITE" id="PS50108">
    <property type="entry name" value="CRIB"/>
    <property type="match status" value="1"/>
</dbReference>
<evidence type="ECO:0000256" key="16">
    <source>
        <dbReference type="ARBA" id="ARBA00071463"/>
    </source>
</evidence>
<dbReference type="InterPro" id="IPR000095">
    <property type="entry name" value="CRIB_dom"/>
</dbReference>
<dbReference type="Gene3D" id="3.30.200.20">
    <property type="entry name" value="Phosphorylase Kinase, domain 1"/>
    <property type="match status" value="1"/>
</dbReference>
<dbReference type="GO" id="GO:0001402">
    <property type="term" value="P:signal transduction involved in filamentous growth"/>
    <property type="evidence" value="ECO:0007669"/>
    <property type="project" value="EnsemblFungi"/>
</dbReference>
<feature type="compositionally biased region" description="Low complexity" evidence="18">
    <location>
        <begin position="92"/>
        <end position="104"/>
    </location>
</feature>
<dbReference type="GO" id="GO:0000122">
    <property type="term" value="P:negative regulation of transcription by RNA polymerase II"/>
    <property type="evidence" value="ECO:0007669"/>
    <property type="project" value="EnsemblFungi"/>
</dbReference>
<keyword evidence="12" id="KW-0539">Nucleus</keyword>
<dbReference type="InterPro" id="IPR051931">
    <property type="entry name" value="PAK3-like"/>
</dbReference>